<dbReference type="Gramene" id="TVU49834">
    <property type="protein sequence ID" value="TVU49834"/>
    <property type="gene ID" value="EJB05_01172"/>
</dbReference>
<dbReference type="EMBL" id="RWGY01000002">
    <property type="protein sequence ID" value="TVU49834.1"/>
    <property type="molecule type" value="Genomic_DNA"/>
</dbReference>
<proteinExistence type="predicted"/>
<evidence type="ECO:0000313" key="2">
    <source>
        <dbReference type="Proteomes" id="UP000324897"/>
    </source>
</evidence>
<sequence length="128" mass="14790">MMYWIMASQDQSIEQNTPNELCMLEHKVTDLMQGPNGEQSIGKLCIDFRTIYLCPTDDHQDTSDINSRQLKRLGSLRVTQTDEIPRFFDRASNYMYFCLDPISEQYCASTSTDDITGSVTLVRRHHSK</sequence>
<feature type="non-terminal residue" evidence="1">
    <location>
        <position position="1"/>
    </location>
</feature>
<gene>
    <name evidence="1" type="ORF">EJB05_01172</name>
</gene>
<accession>A0A5J9WRA8</accession>
<dbReference type="OrthoDB" id="10545484at2759"/>
<keyword evidence="2" id="KW-1185">Reference proteome</keyword>
<name>A0A5J9WRA8_9POAL</name>
<organism evidence="1 2">
    <name type="scientific">Eragrostis curvula</name>
    <name type="common">weeping love grass</name>
    <dbReference type="NCBI Taxonomy" id="38414"/>
    <lineage>
        <taxon>Eukaryota</taxon>
        <taxon>Viridiplantae</taxon>
        <taxon>Streptophyta</taxon>
        <taxon>Embryophyta</taxon>
        <taxon>Tracheophyta</taxon>
        <taxon>Spermatophyta</taxon>
        <taxon>Magnoliopsida</taxon>
        <taxon>Liliopsida</taxon>
        <taxon>Poales</taxon>
        <taxon>Poaceae</taxon>
        <taxon>PACMAD clade</taxon>
        <taxon>Chloridoideae</taxon>
        <taxon>Eragrostideae</taxon>
        <taxon>Eragrostidinae</taxon>
        <taxon>Eragrostis</taxon>
    </lineage>
</organism>
<dbReference type="Proteomes" id="UP000324897">
    <property type="component" value="Chromosome 6"/>
</dbReference>
<protein>
    <submittedName>
        <fullName evidence="1">Uncharacterized protein</fullName>
    </submittedName>
</protein>
<reference evidence="1 2" key="1">
    <citation type="journal article" date="2019" name="Sci. Rep.">
        <title>A high-quality genome of Eragrostis curvula grass provides insights into Poaceae evolution and supports new strategies to enhance forage quality.</title>
        <authorList>
            <person name="Carballo J."/>
            <person name="Santos B.A.C.M."/>
            <person name="Zappacosta D."/>
            <person name="Garbus I."/>
            <person name="Selva J.P."/>
            <person name="Gallo C.A."/>
            <person name="Diaz A."/>
            <person name="Albertini E."/>
            <person name="Caccamo M."/>
            <person name="Echenique V."/>
        </authorList>
    </citation>
    <scope>NUCLEOTIDE SEQUENCE [LARGE SCALE GENOMIC DNA]</scope>
    <source>
        <strain evidence="2">cv. Victoria</strain>
        <tissue evidence="1">Leaf</tissue>
    </source>
</reference>
<comment type="caution">
    <text evidence="1">The sequence shown here is derived from an EMBL/GenBank/DDBJ whole genome shotgun (WGS) entry which is preliminary data.</text>
</comment>
<evidence type="ECO:0000313" key="1">
    <source>
        <dbReference type="EMBL" id="TVU49834.1"/>
    </source>
</evidence>
<dbReference type="AlphaFoldDB" id="A0A5J9WRA8"/>